<reference evidence="1" key="1">
    <citation type="submission" date="2023-08" db="EMBL/GenBank/DDBJ databases">
        <authorList>
            <person name="Chen Y."/>
            <person name="Shah S."/>
            <person name="Dougan E. K."/>
            <person name="Thang M."/>
            <person name="Chan C."/>
        </authorList>
    </citation>
    <scope>NUCLEOTIDE SEQUENCE</scope>
</reference>
<comment type="caution">
    <text evidence="1">The sequence shown here is derived from an EMBL/GenBank/DDBJ whole genome shotgun (WGS) entry which is preliminary data.</text>
</comment>
<organism evidence="1 2">
    <name type="scientific">Effrenium voratum</name>
    <dbReference type="NCBI Taxonomy" id="2562239"/>
    <lineage>
        <taxon>Eukaryota</taxon>
        <taxon>Sar</taxon>
        <taxon>Alveolata</taxon>
        <taxon>Dinophyceae</taxon>
        <taxon>Suessiales</taxon>
        <taxon>Symbiodiniaceae</taxon>
        <taxon>Effrenium</taxon>
    </lineage>
</organism>
<dbReference type="Proteomes" id="UP001178507">
    <property type="component" value="Unassembled WGS sequence"/>
</dbReference>
<dbReference type="AlphaFoldDB" id="A0AA36NC82"/>
<accession>A0AA36NC82</accession>
<keyword evidence="2" id="KW-1185">Reference proteome</keyword>
<evidence type="ECO:0000313" key="1">
    <source>
        <dbReference type="EMBL" id="CAJ1407060.1"/>
    </source>
</evidence>
<protein>
    <submittedName>
        <fullName evidence="1">Uncharacterized protein</fullName>
    </submittedName>
</protein>
<dbReference type="EMBL" id="CAUJNA010003657">
    <property type="protein sequence ID" value="CAJ1407060.1"/>
    <property type="molecule type" value="Genomic_DNA"/>
</dbReference>
<evidence type="ECO:0000313" key="2">
    <source>
        <dbReference type="Proteomes" id="UP001178507"/>
    </source>
</evidence>
<sequence length="104" mass="11590">MQAMCSCFHRLCKLILCSPDSLFDGETEGLHAKGSAIHYVPKYGSGFFRACQKLDKREAQRGKIGNLPRSGFLLVWLVSGPQVPCQMVGRRIFGIDKELCLPQC</sequence>
<gene>
    <name evidence="1" type="ORF">EVOR1521_LOCUS28856</name>
</gene>
<name>A0AA36NC82_9DINO</name>
<proteinExistence type="predicted"/>